<evidence type="ECO:0000259" key="11">
    <source>
        <dbReference type="Pfam" id="PF20974"/>
    </source>
</evidence>
<reference evidence="12 13" key="2">
    <citation type="submission" date="2014-03" db="EMBL/GenBank/DDBJ databases">
        <title>The Genome Sequence of Anncaliia algerae insect isolate PRA339.</title>
        <authorList>
            <consortium name="The Broad Institute Genome Sequencing Platform"/>
            <consortium name="The Broad Institute Genome Sequencing Center for Infectious Disease"/>
            <person name="Cuomo C."/>
            <person name="Becnel J."/>
            <person name="Sanscrainte N."/>
            <person name="Walker B."/>
            <person name="Young S.K."/>
            <person name="Zeng Q."/>
            <person name="Gargeya S."/>
            <person name="Fitzgerald M."/>
            <person name="Haas B."/>
            <person name="Abouelleil A."/>
            <person name="Alvarado L."/>
            <person name="Arachchi H.M."/>
            <person name="Berlin A.M."/>
            <person name="Chapman S.B."/>
            <person name="Dewar J."/>
            <person name="Goldberg J."/>
            <person name="Griggs A."/>
            <person name="Gujja S."/>
            <person name="Hansen M."/>
            <person name="Howarth C."/>
            <person name="Imamovic A."/>
            <person name="Larimer J."/>
            <person name="McCowan C."/>
            <person name="Murphy C."/>
            <person name="Neiman D."/>
            <person name="Pearson M."/>
            <person name="Priest M."/>
            <person name="Roberts A."/>
            <person name="Saif S."/>
            <person name="Shea T."/>
            <person name="Sisk P."/>
            <person name="Sykes S."/>
            <person name="Wortman J."/>
            <person name="Nusbaum C."/>
            <person name="Birren B."/>
        </authorList>
    </citation>
    <scope>NUCLEOTIDE SEQUENCE [LARGE SCALE GENOMIC DNA]</scope>
    <source>
        <strain evidence="12 13">PRA339</strain>
    </source>
</reference>
<keyword evidence="13" id="KW-1185">Reference proteome</keyword>
<evidence type="ECO:0000256" key="7">
    <source>
        <dbReference type="ARBA" id="ARBA00023146"/>
    </source>
</evidence>
<dbReference type="GO" id="GO:0005829">
    <property type="term" value="C:cytosol"/>
    <property type="evidence" value="ECO:0007669"/>
    <property type="project" value="EnsemblFungi"/>
</dbReference>
<dbReference type="GO" id="GO:1990825">
    <property type="term" value="F:sequence-specific mRNA binding"/>
    <property type="evidence" value="ECO:0007669"/>
    <property type="project" value="EnsemblFungi"/>
</dbReference>
<evidence type="ECO:0000256" key="4">
    <source>
        <dbReference type="ARBA" id="ARBA00022741"/>
    </source>
</evidence>
<dbReference type="InterPro" id="IPR020058">
    <property type="entry name" value="Glu/Gln-tRNA-synth_Ib_cat-dom"/>
</dbReference>
<evidence type="ECO:0000256" key="9">
    <source>
        <dbReference type="RuleBase" id="RU363037"/>
    </source>
</evidence>
<dbReference type="Pfam" id="PF20974">
    <property type="entry name" value="tRNA-synt_1c_C2"/>
    <property type="match status" value="1"/>
</dbReference>
<reference evidence="13" key="1">
    <citation type="submission" date="2013-02" db="EMBL/GenBank/DDBJ databases">
        <authorList>
            <consortium name="The Broad Institute Genome Sequencing Platform"/>
            <person name="Cuomo C."/>
            <person name="Becnel J."/>
            <person name="Sanscrainte N."/>
            <person name="Walker B."/>
            <person name="Young S.K."/>
            <person name="Zeng Q."/>
            <person name="Gargeya S."/>
            <person name="Fitzgerald M."/>
            <person name="Haas B."/>
            <person name="Abouelleil A."/>
            <person name="Alvarado L."/>
            <person name="Arachchi H.M."/>
            <person name="Berlin A.M."/>
            <person name="Chapman S.B."/>
            <person name="Dewar J."/>
            <person name="Goldberg J."/>
            <person name="Griggs A."/>
            <person name="Gujja S."/>
            <person name="Hansen M."/>
            <person name="Howarth C."/>
            <person name="Imamovic A."/>
            <person name="Larimer J."/>
            <person name="McCowan C."/>
            <person name="Murphy C."/>
            <person name="Neiman D."/>
            <person name="Pearson M."/>
            <person name="Priest M."/>
            <person name="Roberts A."/>
            <person name="Saif S."/>
            <person name="Shea T."/>
            <person name="Sisk P."/>
            <person name="Sykes S."/>
            <person name="Wortman J."/>
            <person name="Nusbaum C."/>
            <person name="Birren B."/>
        </authorList>
    </citation>
    <scope>NUCLEOTIDE SEQUENCE [LARGE SCALE GENOMIC DNA]</scope>
    <source>
        <strain evidence="13">PRA339</strain>
    </source>
</reference>
<dbReference type="STRING" id="1288291.A0A059EYP9"/>
<dbReference type="InterPro" id="IPR049437">
    <property type="entry name" value="tRNA-synt_1c_C2"/>
</dbReference>
<dbReference type="GO" id="GO:0004819">
    <property type="term" value="F:glutamine-tRNA ligase activity"/>
    <property type="evidence" value="ECO:0007669"/>
    <property type="project" value="EnsemblFungi"/>
</dbReference>
<feature type="domain" description="Glutamyl/glutaminyl-tRNA synthetase class Ib catalytic" evidence="10">
    <location>
        <begin position="353"/>
        <end position="547"/>
    </location>
</feature>
<dbReference type="InterPro" id="IPR050132">
    <property type="entry name" value="Gln/Glu-tRNA_Ligase"/>
</dbReference>
<evidence type="ECO:0000256" key="3">
    <source>
        <dbReference type="ARBA" id="ARBA00022598"/>
    </source>
</evidence>
<dbReference type="PANTHER" id="PTHR43097:SF4">
    <property type="entry name" value="GLUTAMINE--TRNA LIGASE"/>
    <property type="match status" value="1"/>
</dbReference>
<dbReference type="Pfam" id="PF00749">
    <property type="entry name" value="tRNA-synt_1c"/>
    <property type="match status" value="2"/>
</dbReference>
<evidence type="ECO:0000256" key="1">
    <source>
        <dbReference type="ARBA" id="ARBA00005594"/>
    </source>
</evidence>
<keyword evidence="5 9" id="KW-0067">ATP-binding</keyword>
<dbReference type="GO" id="GO:0005739">
    <property type="term" value="C:mitochondrion"/>
    <property type="evidence" value="ECO:0007669"/>
    <property type="project" value="EnsemblFungi"/>
</dbReference>
<dbReference type="SUPFAM" id="SSF50715">
    <property type="entry name" value="Ribosomal protein L25-like"/>
    <property type="match status" value="1"/>
</dbReference>
<organism evidence="12 13">
    <name type="scientific">Anncaliia algerae PRA339</name>
    <dbReference type="NCBI Taxonomy" id="1288291"/>
    <lineage>
        <taxon>Eukaryota</taxon>
        <taxon>Fungi</taxon>
        <taxon>Fungi incertae sedis</taxon>
        <taxon>Microsporidia</taxon>
        <taxon>Tubulinosematoidea</taxon>
        <taxon>Tubulinosematidae</taxon>
        <taxon>Anncaliia</taxon>
    </lineage>
</organism>
<dbReference type="VEuPathDB" id="MicrosporidiaDB:H312_02431"/>
<dbReference type="InterPro" id="IPR014729">
    <property type="entry name" value="Rossmann-like_a/b/a_fold"/>
</dbReference>
<dbReference type="EMBL" id="KK365199">
    <property type="protein sequence ID" value="KCZ80158.1"/>
    <property type="molecule type" value="Genomic_DNA"/>
</dbReference>
<dbReference type="SUPFAM" id="SSF52374">
    <property type="entry name" value="Nucleotidylyl transferase"/>
    <property type="match status" value="1"/>
</dbReference>
<feature type="domain" description="Glutamyl/glutaminyl-tRNA synthetase class Ib catalytic" evidence="10">
    <location>
        <begin position="180"/>
        <end position="295"/>
    </location>
</feature>
<keyword evidence="3 9" id="KW-0436">Ligase</keyword>
<dbReference type="Gene3D" id="2.40.240.10">
    <property type="entry name" value="Ribosomal Protein L25, Chain P"/>
    <property type="match status" value="1"/>
</dbReference>
<dbReference type="HOGENOM" id="CLU_001882_2_3_1"/>
<proteinExistence type="inferred from homology"/>
<dbReference type="GO" id="GO:0006425">
    <property type="term" value="P:glutaminyl-tRNA aminoacylation"/>
    <property type="evidence" value="ECO:0007669"/>
    <property type="project" value="EnsemblFungi"/>
</dbReference>
<dbReference type="EC" id="6.1.1.18" evidence="2"/>
<name>A0A059EYP9_9MICR</name>
<dbReference type="GO" id="GO:0005524">
    <property type="term" value="F:ATP binding"/>
    <property type="evidence" value="ECO:0007669"/>
    <property type="project" value="UniProtKB-KW"/>
</dbReference>
<dbReference type="PANTHER" id="PTHR43097">
    <property type="entry name" value="GLUTAMINE-TRNA LIGASE"/>
    <property type="match status" value="1"/>
</dbReference>
<evidence type="ECO:0000313" key="12">
    <source>
        <dbReference type="EMBL" id="KCZ80158.1"/>
    </source>
</evidence>
<feature type="domain" description="tRNA synthetases class I (E and Q) anti-codon binding" evidence="11">
    <location>
        <begin position="623"/>
        <end position="691"/>
    </location>
</feature>
<dbReference type="InterPro" id="IPR020056">
    <property type="entry name" value="Rbsml_bL25/Gln-tRNA_synth_N"/>
</dbReference>
<dbReference type="PROSITE" id="PS00178">
    <property type="entry name" value="AA_TRNA_LIGASE_I"/>
    <property type="match status" value="1"/>
</dbReference>
<dbReference type="FunFam" id="1.10.1160.10:FF:000001">
    <property type="entry name" value="Glutamine--tRNA ligase"/>
    <property type="match status" value="1"/>
</dbReference>
<protein>
    <recommendedName>
        <fullName evidence="2">glutamine--tRNA ligase</fullName>
        <ecNumber evidence="2">6.1.1.18</ecNumber>
    </recommendedName>
</protein>
<dbReference type="Proteomes" id="UP000030655">
    <property type="component" value="Unassembled WGS sequence"/>
</dbReference>
<dbReference type="AlphaFoldDB" id="A0A059EYP9"/>
<dbReference type="OrthoDB" id="10250478at2759"/>
<dbReference type="PRINTS" id="PR00987">
    <property type="entry name" value="TRNASYNTHGLU"/>
</dbReference>
<dbReference type="InterPro" id="IPR011035">
    <property type="entry name" value="Ribosomal_bL25/Gln-tRNA_synth"/>
</dbReference>
<evidence type="ECO:0000256" key="2">
    <source>
        <dbReference type="ARBA" id="ARBA00012836"/>
    </source>
</evidence>
<dbReference type="InterPro" id="IPR001412">
    <property type="entry name" value="aa-tRNA-synth_I_CS"/>
</dbReference>
<evidence type="ECO:0000259" key="10">
    <source>
        <dbReference type="Pfam" id="PF00749"/>
    </source>
</evidence>
<evidence type="ECO:0000313" key="13">
    <source>
        <dbReference type="Proteomes" id="UP000030655"/>
    </source>
</evidence>
<comment type="catalytic activity">
    <reaction evidence="8">
        <text>tRNA(Gln) + L-glutamine + ATP = L-glutaminyl-tRNA(Gln) + AMP + diphosphate</text>
        <dbReference type="Rhea" id="RHEA:20121"/>
        <dbReference type="Rhea" id="RHEA-COMP:9662"/>
        <dbReference type="Rhea" id="RHEA-COMP:9681"/>
        <dbReference type="ChEBI" id="CHEBI:30616"/>
        <dbReference type="ChEBI" id="CHEBI:33019"/>
        <dbReference type="ChEBI" id="CHEBI:58359"/>
        <dbReference type="ChEBI" id="CHEBI:78442"/>
        <dbReference type="ChEBI" id="CHEBI:78521"/>
        <dbReference type="ChEBI" id="CHEBI:456215"/>
        <dbReference type="EC" id="6.1.1.18"/>
    </reaction>
</comment>
<dbReference type="Gene3D" id="3.40.50.620">
    <property type="entry name" value="HUPs"/>
    <property type="match status" value="2"/>
</dbReference>
<keyword evidence="6 9" id="KW-0648">Protein biosynthesis</keyword>
<sequence>MQELKEKIMGLGFSKQKAEELLRNGTFKSRIIEIFQMTNDLLPLHVMLAQHSSDINLVNAISNKQIINEKQIIKVLKECKDLANLCEFISKHTLTEMEVNEILNQSKTKKDAFKILHERAVFNDLKEIQKRVALLPEEQQKKEESFWLNEGLVTKLHMPGENPQVSEEIKINHLKRTNKKVVTRFPPEPNGHLHIGHAKALAFSFDYAKMHNGITFLRFDDTNPKNEEIAFYHSIKEDVEWLGYSPSYVTSSSTYFEQMIDFAYQLIDNDLAYVCHLTSEEIHDIRIKYTNKIDKIQETFERLNLKGELNQINKVIGGNSYDPFFIKDGICLTNGCTHKKDSFFYDKCLKNADYRSPFRSRSKELNRILFKEMLDGKWSEGSAVLRLKMEQSNNPFMQDLIIFRVIKKDHPVFGNKYSAYPSYDFALCICDSLEDVTHSFCSKEFQSRQISYQWLLDKLNIYKPVQWEFSRLNISNNVLSKRKINKLINEGIISDYDDPRLFTIKGLRKRGFTPESINKFVRSIGITYSETIVDIKLLEQIQRDELNKSCERITCVLDPIKVMIDEEIIFISKIDYQPTSDDQFMRLTDTQCVGLLNKCTIKVLRKENDLLICTKTNDKPKKFIHWIKEYKEITVNLFTYLFNSFDPEENEDYLLDVNKESLIKVKGYCDPKISNDPIGSRYQFIREGYFIKVKDDEFNRILELKSSYKS</sequence>
<evidence type="ECO:0000256" key="8">
    <source>
        <dbReference type="ARBA" id="ARBA00048270"/>
    </source>
</evidence>
<comment type="similarity">
    <text evidence="1 9">Belongs to the class-I aminoacyl-tRNA synthetase family.</text>
</comment>
<keyword evidence="4 9" id="KW-0547">Nucleotide-binding</keyword>
<evidence type="ECO:0000256" key="6">
    <source>
        <dbReference type="ARBA" id="ARBA00022917"/>
    </source>
</evidence>
<evidence type="ECO:0000256" key="5">
    <source>
        <dbReference type="ARBA" id="ARBA00022840"/>
    </source>
</evidence>
<gene>
    <name evidence="12" type="ORF">H312_02431</name>
</gene>
<keyword evidence="7 9" id="KW-0030">Aminoacyl-tRNA synthetase</keyword>
<dbReference type="InterPro" id="IPR000924">
    <property type="entry name" value="Glu/Gln-tRNA-synth"/>
</dbReference>
<accession>A0A059EYP9</accession>
<dbReference type="FunFam" id="3.40.50.620:FF:000037">
    <property type="entry name" value="Glutamine--tRNA ligase cytoplasmic"/>
    <property type="match status" value="1"/>
</dbReference>